<dbReference type="GO" id="GO:0046872">
    <property type="term" value="F:metal ion binding"/>
    <property type="evidence" value="ECO:0007669"/>
    <property type="project" value="UniProtKB-KW"/>
</dbReference>
<name>A0A166JBK5_NODSP</name>
<dbReference type="AlphaFoldDB" id="A0A166JBK5"/>
<dbReference type="InterPro" id="IPR006128">
    <property type="entry name" value="Lipoprotein_PsaA-like"/>
</dbReference>
<dbReference type="PANTHER" id="PTHR42953:SF1">
    <property type="entry name" value="METAL-BINDING PROTEIN HI_0362-RELATED"/>
    <property type="match status" value="1"/>
</dbReference>
<dbReference type="PRINTS" id="PR00691">
    <property type="entry name" value="ADHESINB"/>
</dbReference>
<evidence type="ECO:0000313" key="7">
    <source>
        <dbReference type="Proteomes" id="UP000076555"/>
    </source>
</evidence>
<dbReference type="PANTHER" id="PTHR42953">
    <property type="entry name" value="HIGH-AFFINITY ZINC UPTAKE SYSTEM PROTEIN ZNUA-RELATED"/>
    <property type="match status" value="1"/>
</dbReference>
<evidence type="ECO:0000256" key="2">
    <source>
        <dbReference type="ARBA" id="ARBA00022448"/>
    </source>
</evidence>
<gene>
    <name evidence="6" type="ORF">A2T98_12495</name>
</gene>
<evidence type="ECO:0000313" key="6">
    <source>
        <dbReference type="EMBL" id="KZL49496.1"/>
    </source>
</evidence>
<keyword evidence="2 5" id="KW-0813">Transport</keyword>
<dbReference type="InterPro" id="IPR006127">
    <property type="entry name" value="ZnuA-like"/>
</dbReference>
<evidence type="ECO:0000256" key="4">
    <source>
        <dbReference type="ARBA" id="ARBA00022729"/>
    </source>
</evidence>
<proteinExistence type="inferred from homology"/>
<dbReference type="GO" id="GO:0007155">
    <property type="term" value="P:cell adhesion"/>
    <property type="evidence" value="ECO:0007669"/>
    <property type="project" value="InterPro"/>
</dbReference>
<dbReference type="Pfam" id="PF01297">
    <property type="entry name" value="ZnuA"/>
    <property type="match status" value="1"/>
</dbReference>
<comment type="caution">
    <text evidence="6">The sequence shown here is derived from an EMBL/GenBank/DDBJ whole genome shotgun (WGS) entry which is preliminary data.</text>
</comment>
<protein>
    <submittedName>
        <fullName evidence="6">ABC transporter substrate-binding protein</fullName>
    </submittedName>
</protein>
<evidence type="ECO:0000256" key="1">
    <source>
        <dbReference type="ARBA" id="ARBA00004196"/>
    </source>
</evidence>
<evidence type="ECO:0000256" key="5">
    <source>
        <dbReference type="RuleBase" id="RU003512"/>
    </source>
</evidence>
<dbReference type="InterPro" id="IPR050492">
    <property type="entry name" value="Bact_metal-bind_prot9"/>
</dbReference>
<organism evidence="6 7">
    <name type="scientific">Nodularia spumigena CENA596</name>
    <dbReference type="NCBI Taxonomy" id="1819295"/>
    <lineage>
        <taxon>Bacteria</taxon>
        <taxon>Bacillati</taxon>
        <taxon>Cyanobacteriota</taxon>
        <taxon>Cyanophyceae</taxon>
        <taxon>Nostocales</taxon>
        <taxon>Nodulariaceae</taxon>
        <taxon>Nodularia</taxon>
    </lineage>
</organism>
<evidence type="ECO:0000256" key="3">
    <source>
        <dbReference type="ARBA" id="ARBA00022723"/>
    </source>
</evidence>
<accession>A0A166JBK5</accession>
<dbReference type="PROSITE" id="PS51257">
    <property type="entry name" value="PROKAR_LIPOPROTEIN"/>
    <property type="match status" value="1"/>
</dbReference>
<dbReference type="OrthoDB" id="9793396at2"/>
<dbReference type="GO" id="GO:0030001">
    <property type="term" value="P:metal ion transport"/>
    <property type="evidence" value="ECO:0007669"/>
    <property type="project" value="InterPro"/>
</dbReference>
<dbReference type="Gene3D" id="3.40.50.1980">
    <property type="entry name" value="Nitrogenase molybdenum iron protein domain"/>
    <property type="match status" value="2"/>
</dbReference>
<sequence length="331" mass="36270">MMLKKLLSNNSLRATLAVFTIGFFGCGNQGGSTSFTQTTTRIDETLPRVVATTTVICDLTRQIAENTINLICLGSPGNDSYLYQPRPGDQEAIAQANLILYSGYNLKPELSKIVAESQNSAPKIAVNQLAVTQPQQFQVSGQNLPNPHIWHNPQNTIKMVEVISKNLQKLQPDNTTLYSGNANVIKNELIQLDSWIKSRIDTIPDNQRKLVTTSNILNYYATAYKIPLVVGLNGIGSGGNITDTQVKNWARTIQKAQVPTIFADTTINPELIQPVATEANVRVSRRVLYTNGLSEPGSEADTYQKMMVANTRTIVEGLGGTYLIFTPKAAQ</sequence>
<dbReference type="Proteomes" id="UP000076555">
    <property type="component" value="Unassembled WGS sequence"/>
</dbReference>
<dbReference type="SUPFAM" id="SSF53807">
    <property type="entry name" value="Helical backbone' metal receptor"/>
    <property type="match status" value="1"/>
</dbReference>
<reference evidence="6 7" key="1">
    <citation type="submission" date="2016-04" db="EMBL/GenBank/DDBJ databases">
        <title>Draft Genome Assembly of the Bloom-forming Cyanobacterium Nodularia spumigena Strain CENA596 in Shrimp Production Ponds.</title>
        <authorList>
            <person name="Popin R.V."/>
            <person name="Rigonato J."/>
            <person name="Abreu V.A."/>
            <person name="Andreote A.P."/>
            <person name="Silveira S.B."/>
            <person name="Odebrecht C."/>
            <person name="Fiore M.F."/>
        </authorList>
    </citation>
    <scope>NUCLEOTIDE SEQUENCE [LARGE SCALE GENOMIC DNA]</scope>
    <source>
        <strain evidence="6 7">CENA596</strain>
    </source>
</reference>
<dbReference type="EMBL" id="LWAJ01000165">
    <property type="protein sequence ID" value="KZL49496.1"/>
    <property type="molecule type" value="Genomic_DNA"/>
</dbReference>
<dbReference type="InterPro" id="IPR006129">
    <property type="entry name" value="AdhesinB"/>
</dbReference>
<comment type="subcellular location">
    <subcellularLocation>
        <location evidence="1">Cell envelope</location>
    </subcellularLocation>
</comment>
<keyword evidence="3" id="KW-0479">Metal-binding</keyword>
<dbReference type="GO" id="GO:0030313">
    <property type="term" value="C:cell envelope"/>
    <property type="evidence" value="ECO:0007669"/>
    <property type="project" value="UniProtKB-SubCell"/>
</dbReference>
<comment type="similarity">
    <text evidence="5">Belongs to the bacterial solute-binding protein 9 family.</text>
</comment>
<dbReference type="RefSeq" id="WP_063873049.1">
    <property type="nucleotide sequence ID" value="NZ_CAWMRI010000165.1"/>
</dbReference>
<dbReference type="PRINTS" id="PR00690">
    <property type="entry name" value="ADHESNFAMILY"/>
</dbReference>
<keyword evidence="4" id="KW-0732">Signal</keyword>